<name>A0A0S4TPG5_RALSL</name>
<proteinExistence type="predicted"/>
<dbReference type="EMBL" id="LN899819">
    <property type="protein sequence ID" value="CUV11944.1"/>
    <property type="molecule type" value="Genomic_DNA"/>
</dbReference>
<sequence>MLGAVSAARCLALGWLARQKHSRAQAEAGAAGAGLAGIRLAPSSCLSDKT</sequence>
<gene>
    <name evidence="1" type="ORF">RUN39_v1_270031</name>
</gene>
<accession>A0A0S4TPG5</accession>
<reference evidence="1" key="1">
    <citation type="submission" date="2015-10" db="EMBL/GenBank/DDBJ databases">
        <authorList>
            <person name="Gilbert D.G."/>
        </authorList>
    </citation>
    <scope>NUCLEOTIDE SEQUENCE</scope>
    <source>
        <strain evidence="1">Phyl III-seqv23</strain>
    </source>
</reference>
<evidence type="ECO:0000313" key="1">
    <source>
        <dbReference type="EMBL" id="CUV11944.1"/>
    </source>
</evidence>
<dbReference type="AlphaFoldDB" id="A0A0S4TPG5"/>
<protein>
    <submittedName>
        <fullName evidence="1">Uncharacterized protein</fullName>
    </submittedName>
</protein>
<organism evidence="1">
    <name type="scientific">Ralstonia solanacearum</name>
    <name type="common">Pseudomonas solanacearum</name>
    <dbReference type="NCBI Taxonomy" id="305"/>
    <lineage>
        <taxon>Bacteria</taxon>
        <taxon>Pseudomonadati</taxon>
        <taxon>Pseudomonadota</taxon>
        <taxon>Betaproteobacteria</taxon>
        <taxon>Burkholderiales</taxon>
        <taxon>Burkholderiaceae</taxon>
        <taxon>Ralstonia</taxon>
        <taxon>Ralstonia solanacearum species complex</taxon>
    </lineage>
</organism>